<evidence type="ECO:0000313" key="2">
    <source>
        <dbReference type="EMBL" id="GEA84794.1"/>
    </source>
</evidence>
<feature type="transmembrane region" description="Helical" evidence="1">
    <location>
        <begin position="103"/>
        <end position="121"/>
    </location>
</feature>
<evidence type="ECO:0000313" key="3">
    <source>
        <dbReference type="Proteomes" id="UP000320461"/>
    </source>
</evidence>
<evidence type="ECO:0000256" key="1">
    <source>
        <dbReference type="SAM" id="Phobius"/>
    </source>
</evidence>
<dbReference type="EMBL" id="BJLQ01000020">
    <property type="protein sequence ID" value="GEA84794.1"/>
    <property type="molecule type" value="Genomic_DNA"/>
</dbReference>
<protein>
    <submittedName>
        <fullName evidence="2">Uncharacterized protein</fullName>
    </submittedName>
</protein>
<keyword evidence="1" id="KW-0812">Transmembrane</keyword>
<accession>A0A4Y3KN35</accession>
<name>A0A4Y3KN35_9CELL</name>
<feature type="transmembrane region" description="Helical" evidence="1">
    <location>
        <begin position="20"/>
        <end position="53"/>
    </location>
</feature>
<proteinExistence type="predicted"/>
<dbReference type="Proteomes" id="UP000320461">
    <property type="component" value="Unassembled WGS sequence"/>
</dbReference>
<dbReference type="RefSeq" id="WP_141370694.1">
    <property type="nucleotide sequence ID" value="NZ_BJLQ01000020.1"/>
</dbReference>
<keyword evidence="3" id="KW-1185">Reference proteome</keyword>
<keyword evidence="1" id="KW-0472">Membrane</keyword>
<keyword evidence="1" id="KW-1133">Transmembrane helix</keyword>
<reference evidence="2 3" key="1">
    <citation type="submission" date="2019-06" db="EMBL/GenBank/DDBJ databases">
        <title>Whole genome shotgun sequence of Cellulomonas gelida NBRC 3748.</title>
        <authorList>
            <person name="Hosoyama A."/>
            <person name="Uohara A."/>
            <person name="Ohji S."/>
            <person name="Ichikawa N."/>
        </authorList>
    </citation>
    <scope>NUCLEOTIDE SEQUENCE [LARGE SCALE GENOMIC DNA]</scope>
    <source>
        <strain evidence="2 3">NBRC 3748</strain>
    </source>
</reference>
<comment type="caution">
    <text evidence="2">The sequence shown here is derived from an EMBL/GenBank/DDBJ whole genome shotgun (WGS) entry which is preliminary data.</text>
</comment>
<feature type="transmembrane region" description="Helical" evidence="1">
    <location>
        <begin position="60"/>
        <end position="77"/>
    </location>
</feature>
<gene>
    <name evidence="2" type="ORF">CGE01nite_20450</name>
</gene>
<sequence>MVSHAPAAPQTTAARPGWVLGLWALAGLCLSFVVSVLGVFLVPVGLALAVVLVVRRRASGWPAALVGAGLLPLWVAWENRAGPGEACTSTATSQSCTELFSPWPWAAVGLVLVVLGVMLVVRTGPARRDRAA</sequence>
<dbReference type="AlphaFoldDB" id="A0A4Y3KN35"/>
<organism evidence="2 3">
    <name type="scientific">Cellulomonas gelida</name>
    <dbReference type="NCBI Taxonomy" id="1712"/>
    <lineage>
        <taxon>Bacteria</taxon>
        <taxon>Bacillati</taxon>
        <taxon>Actinomycetota</taxon>
        <taxon>Actinomycetes</taxon>
        <taxon>Micrococcales</taxon>
        <taxon>Cellulomonadaceae</taxon>
        <taxon>Cellulomonas</taxon>
    </lineage>
</organism>